<evidence type="ECO:0000256" key="2">
    <source>
        <dbReference type="ARBA" id="ARBA00023015"/>
    </source>
</evidence>
<dbReference type="PANTHER" id="PTHR30346">
    <property type="entry name" value="TRANSCRIPTIONAL DUAL REGULATOR HCAR-RELATED"/>
    <property type="match status" value="1"/>
</dbReference>
<dbReference type="Proteomes" id="UP001181313">
    <property type="component" value="Unassembled WGS sequence"/>
</dbReference>
<dbReference type="InterPro" id="IPR036388">
    <property type="entry name" value="WH-like_DNA-bd_sf"/>
</dbReference>
<gene>
    <name evidence="6" type="ORF">ROS62_23745</name>
</gene>
<dbReference type="InterPro" id="IPR036390">
    <property type="entry name" value="WH_DNA-bd_sf"/>
</dbReference>
<dbReference type="PRINTS" id="PR00039">
    <property type="entry name" value="HTHLYSR"/>
</dbReference>
<dbReference type="SUPFAM" id="SSF46785">
    <property type="entry name" value="Winged helix' DNA-binding domain"/>
    <property type="match status" value="1"/>
</dbReference>
<keyword evidence="2" id="KW-0805">Transcription regulation</keyword>
<accession>A0ABU3I450</accession>
<evidence type="ECO:0000256" key="1">
    <source>
        <dbReference type="ARBA" id="ARBA00009437"/>
    </source>
</evidence>
<name>A0ABU3I450_9ACTN</name>
<reference evidence="6" key="1">
    <citation type="submission" date="2024-05" db="EMBL/GenBank/DDBJ databases">
        <title>30 novel species of actinomycetes from the DSMZ collection.</title>
        <authorList>
            <person name="Nouioui I."/>
        </authorList>
    </citation>
    <scope>NUCLEOTIDE SEQUENCE</scope>
    <source>
        <strain evidence="6">DSM 41972</strain>
    </source>
</reference>
<sequence>MEGGRTDLDLCRPCSFVVVAARLHFGQAAAALHVTQPALSRQIQQLGHDLGVPLFRRSSREVALTPAGEQFLQDSRELLAATPGNCWRPPAPRGTAPGGSRAGEGVLKVGLMLSSDITAPLHAFSAREPRVRIELVRLRW</sequence>
<comment type="caution">
    <text evidence="6">The sequence shown here is derived from an EMBL/GenBank/DDBJ whole genome shotgun (WGS) entry which is preliminary data.</text>
</comment>
<dbReference type="RefSeq" id="WP_337675064.1">
    <property type="nucleotide sequence ID" value="NZ_JAVSGH010000035.1"/>
</dbReference>
<comment type="similarity">
    <text evidence="1">Belongs to the LysR transcriptional regulatory family.</text>
</comment>
<keyword evidence="4" id="KW-0804">Transcription</keyword>
<dbReference type="EMBL" id="JAVSGH010000035">
    <property type="protein sequence ID" value="MDT3727725.1"/>
    <property type="molecule type" value="Genomic_DNA"/>
</dbReference>
<keyword evidence="7" id="KW-1185">Reference proteome</keyword>
<evidence type="ECO:0000256" key="4">
    <source>
        <dbReference type="ARBA" id="ARBA00023163"/>
    </source>
</evidence>
<keyword evidence="3" id="KW-0238">DNA-binding</keyword>
<proteinExistence type="inferred from homology"/>
<evidence type="ECO:0000259" key="5">
    <source>
        <dbReference type="PROSITE" id="PS50931"/>
    </source>
</evidence>
<dbReference type="PROSITE" id="PS50931">
    <property type="entry name" value="HTH_LYSR"/>
    <property type="match status" value="1"/>
</dbReference>
<dbReference type="Pfam" id="PF00126">
    <property type="entry name" value="HTH_1"/>
    <property type="match status" value="1"/>
</dbReference>
<feature type="domain" description="HTH lysR-type" evidence="5">
    <location>
        <begin position="16"/>
        <end position="65"/>
    </location>
</feature>
<evidence type="ECO:0000256" key="3">
    <source>
        <dbReference type="ARBA" id="ARBA00023125"/>
    </source>
</evidence>
<evidence type="ECO:0000313" key="6">
    <source>
        <dbReference type="EMBL" id="MDT3727725.1"/>
    </source>
</evidence>
<protein>
    <submittedName>
        <fullName evidence="6">LysR family transcriptional regulator</fullName>
    </submittedName>
</protein>
<organism evidence="6 7">
    <name type="scientific">Streptomyces althioticus subsp. attaecolombicae</name>
    <dbReference type="NCBI Taxonomy" id="3075534"/>
    <lineage>
        <taxon>Bacteria</taxon>
        <taxon>Bacillati</taxon>
        <taxon>Actinomycetota</taxon>
        <taxon>Actinomycetes</taxon>
        <taxon>Kitasatosporales</taxon>
        <taxon>Streptomycetaceae</taxon>
        <taxon>Streptomyces</taxon>
        <taxon>Streptomyces althioticus group</taxon>
    </lineage>
</organism>
<evidence type="ECO:0000313" key="7">
    <source>
        <dbReference type="Proteomes" id="UP001181313"/>
    </source>
</evidence>
<dbReference type="Gene3D" id="1.10.10.10">
    <property type="entry name" value="Winged helix-like DNA-binding domain superfamily/Winged helix DNA-binding domain"/>
    <property type="match status" value="1"/>
</dbReference>
<dbReference type="InterPro" id="IPR000847">
    <property type="entry name" value="LysR_HTH_N"/>
</dbReference>
<dbReference type="PANTHER" id="PTHR30346:SF0">
    <property type="entry name" value="HCA OPERON TRANSCRIPTIONAL ACTIVATOR HCAR"/>
    <property type="match status" value="1"/>
</dbReference>